<evidence type="ECO:0000313" key="2">
    <source>
        <dbReference type="EMBL" id="CAI5771441.1"/>
    </source>
</evidence>
<evidence type="ECO:0000313" key="3">
    <source>
        <dbReference type="Proteomes" id="UP001178461"/>
    </source>
</evidence>
<dbReference type="Proteomes" id="UP001178461">
    <property type="component" value="Chromosome 3"/>
</dbReference>
<gene>
    <name evidence="2" type="ORF">PODLI_1B029354</name>
</gene>
<protein>
    <submittedName>
        <fullName evidence="2">Uncharacterized protein</fullName>
    </submittedName>
</protein>
<proteinExistence type="predicted"/>
<sequence>MTVMESVSTKQNSGFQKRTNLTKKNIGRIPIFRKKNAKMEEECVAFLGRSENGDEFFPSILPDPDRYTDSDQEADPESHWGGPGMDKRHSGGSTSAVETAPRGKKTMQRGLVCNDRERPFPCGR</sequence>
<name>A0AA35K471_9SAUR</name>
<reference evidence="2" key="1">
    <citation type="submission" date="2022-12" db="EMBL/GenBank/DDBJ databases">
        <authorList>
            <person name="Alioto T."/>
            <person name="Alioto T."/>
            <person name="Gomez Garrido J."/>
        </authorList>
    </citation>
    <scope>NUCLEOTIDE SEQUENCE</scope>
</reference>
<feature type="region of interest" description="Disordered" evidence="1">
    <location>
        <begin position="1"/>
        <end position="21"/>
    </location>
</feature>
<keyword evidence="3" id="KW-1185">Reference proteome</keyword>
<accession>A0AA35K471</accession>
<dbReference type="EMBL" id="OX395128">
    <property type="protein sequence ID" value="CAI5771441.1"/>
    <property type="molecule type" value="Genomic_DNA"/>
</dbReference>
<organism evidence="2 3">
    <name type="scientific">Podarcis lilfordi</name>
    <name type="common">Lilford's wall lizard</name>
    <dbReference type="NCBI Taxonomy" id="74358"/>
    <lineage>
        <taxon>Eukaryota</taxon>
        <taxon>Metazoa</taxon>
        <taxon>Chordata</taxon>
        <taxon>Craniata</taxon>
        <taxon>Vertebrata</taxon>
        <taxon>Euteleostomi</taxon>
        <taxon>Lepidosauria</taxon>
        <taxon>Squamata</taxon>
        <taxon>Bifurcata</taxon>
        <taxon>Unidentata</taxon>
        <taxon>Episquamata</taxon>
        <taxon>Laterata</taxon>
        <taxon>Lacertibaenia</taxon>
        <taxon>Lacertidae</taxon>
        <taxon>Podarcis</taxon>
    </lineage>
</organism>
<dbReference type="AlphaFoldDB" id="A0AA35K471"/>
<feature type="compositionally biased region" description="Basic and acidic residues" evidence="1">
    <location>
        <begin position="114"/>
        <end position="124"/>
    </location>
</feature>
<evidence type="ECO:0000256" key="1">
    <source>
        <dbReference type="SAM" id="MobiDB-lite"/>
    </source>
</evidence>
<feature type="region of interest" description="Disordered" evidence="1">
    <location>
        <begin position="54"/>
        <end position="124"/>
    </location>
</feature>